<evidence type="ECO:0000256" key="5">
    <source>
        <dbReference type="ARBA" id="ARBA00023458"/>
    </source>
</evidence>
<dbReference type="CDD" id="cd10225">
    <property type="entry name" value="ASKHA_NBD_MreB-like"/>
    <property type="match status" value="1"/>
</dbReference>
<comment type="caution">
    <text evidence="6">Lacks conserved residue(s) required for the propagation of feature annotation.</text>
</comment>
<dbReference type="Pfam" id="PF06723">
    <property type="entry name" value="MreB_Mbl"/>
    <property type="match status" value="1"/>
</dbReference>
<dbReference type="InterPro" id="IPR004753">
    <property type="entry name" value="MreB"/>
</dbReference>
<evidence type="ECO:0000313" key="7">
    <source>
        <dbReference type="EMBL" id="MFC7748995.1"/>
    </source>
</evidence>
<evidence type="ECO:0000313" key="8">
    <source>
        <dbReference type="Proteomes" id="UP001596528"/>
    </source>
</evidence>
<evidence type="ECO:0000256" key="3">
    <source>
        <dbReference type="ARBA" id="ARBA00022840"/>
    </source>
</evidence>
<evidence type="ECO:0000256" key="6">
    <source>
        <dbReference type="HAMAP-Rule" id="MF_02207"/>
    </source>
</evidence>
<organism evidence="7 8">
    <name type="scientific">Paenibacillus thermoaerophilus</name>
    <dbReference type="NCBI Taxonomy" id="1215385"/>
    <lineage>
        <taxon>Bacteria</taxon>
        <taxon>Bacillati</taxon>
        <taxon>Bacillota</taxon>
        <taxon>Bacilli</taxon>
        <taxon>Bacillales</taxon>
        <taxon>Paenibacillaceae</taxon>
        <taxon>Paenibacillus</taxon>
    </lineage>
</organism>
<comment type="caution">
    <text evidence="7">The sequence shown here is derived from an EMBL/GenBank/DDBJ whole genome shotgun (WGS) entry which is preliminary data.</text>
</comment>
<dbReference type="HAMAP" id="MF_02207">
    <property type="entry name" value="MreB"/>
    <property type="match status" value="1"/>
</dbReference>
<protein>
    <recommendedName>
        <fullName evidence="6">Cell shape-determining protein MreB</fullName>
    </recommendedName>
</protein>
<dbReference type="RefSeq" id="WP_138790262.1">
    <property type="nucleotide sequence ID" value="NZ_JBHTGQ010000008.1"/>
</dbReference>
<name>A0ABW2V0G8_9BACL</name>
<keyword evidence="3 6" id="KW-0067">ATP-binding</keyword>
<dbReference type="Gene3D" id="3.30.420.40">
    <property type="match status" value="2"/>
</dbReference>
<evidence type="ECO:0000256" key="2">
    <source>
        <dbReference type="ARBA" id="ARBA00022741"/>
    </source>
</evidence>
<feature type="binding site" evidence="6">
    <location>
        <begin position="209"/>
        <end position="212"/>
    </location>
    <ligand>
        <name>ATP</name>
        <dbReference type="ChEBI" id="CHEBI:30616"/>
    </ligand>
</feature>
<dbReference type="InterPro" id="IPR056546">
    <property type="entry name" value="MreB_MamK-like"/>
</dbReference>
<dbReference type="NCBIfam" id="NF010539">
    <property type="entry name" value="PRK13927.1"/>
    <property type="match status" value="1"/>
</dbReference>
<dbReference type="InterPro" id="IPR043129">
    <property type="entry name" value="ATPase_NBD"/>
</dbReference>
<dbReference type="EMBL" id="JBHTGQ010000008">
    <property type="protein sequence ID" value="MFC7748995.1"/>
    <property type="molecule type" value="Genomic_DNA"/>
</dbReference>
<keyword evidence="1 6" id="KW-0963">Cytoplasm</keyword>
<evidence type="ECO:0000256" key="4">
    <source>
        <dbReference type="ARBA" id="ARBA00022960"/>
    </source>
</evidence>
<dbReference type="PRINTS" id="PR01652">
    <property type="entry name" value="SHAPEPROTEIN"/>
</dbReference>
<keyword evidence="2 6" id="KW-0547">Nucleotide-binding</keyword>
<evidence type="ECO:0000256" key="1">
    <source>
        <dbReference type="ARBA" id="ARBA00022490"/>
    </source>
</evidence>
<dbReference type="PANTHER" id="PTHR42749:SF1">
    <property type="entry name" value="CELL SHAPE-DETERMINING PROTEIN MREB"/>
    <property type="match status" value="1"/>
</dbReference>
<keyword evidence="8" id="KW-1185">Reference proteome</keyword>
<comment type="similarity">
    <text evidence="5 6">Belongs to the FtsA/MreB family.</text>
</comment>
<dbReference type="SUPFAM" id="SSF53067">
    <property type="entry name" value="Actin-like ATPase domain"/>
    <property type="match status" value="2"/>
</dbReference>
<dbReference type="Proteomes" id="UP001596528">
    <property type="component" value="Unassembled WGS sequence"/>
</dbReference>
<comment type="subunit">
    <text evidence="6">Forms polymers.</text>
</comment>
<feature type="binding site" evidence="6">
    <location>
        <begin position="289"/>
        <end position="292"/>
    </location>
    <ligand>
        <name>ATP</name>
        <dbReference type="ChEBI" id="CHEBI:30616"/>
    </ligand>
</feature>
<comment type="function">
    <text evidence="6">Forms membrane-associated dynamic filaments that are essential for cell shape determination. Acts by regulating cell wall synthesis and cell elongation, and thus cell shape. A feedback loop between cell geometry and MreB localization may maintain elongated cell shape by targeting cell wall growth to regions of negative cell wall curvature.</text>
</comment>
<comment type="subcellular location">
    <subcellularLocation>
        <location evidence="6">Cytoplasm</location>
    </subcellularLocation>
    <text evidence="6">Membrane-associated.</text>
</comment>
<proteinExistence type="inferred from homology"/>
<gene>
    <name evidence="6" type="primary">mreB</name>
    <name evidence="7" type="ORF">ACFQWB_03415</name>
</gene>
<dbReference type="PANTHER" id="PTHR42749">
    <property type="entry name" value="CELL SHAPE-DETERMINING PROTEIN MREB"/>
    <property type="match status" value="1"/>
</dbReference>
<accession>A0ABW2V0G8</accession>
<reference evidence="8" key="1">
    <citation type="journal article" date="2019" name="Int. J. Syst. Evol. Microbiol.">
        <title>The Global Catalogue of Microorganisms (GCM) 10K type strain sequencing project: providing services to taxonomists for standard genome sequencing and annotation.</title>
        <authorList>
            <consortium name="The Broad Institute Genomics Platform"/>
            <consortium name="The Broad Institute Genome Sequencing Center for Infectious Disease"/>
            <person name="Wu L."/>
            <person name="Ma J."/>
        </authorList>
    </citation>
    <scope>NUCLEOTIDE SEQUENCE [LARGE SCALE GENOMIC DNA]</scope>
    <source>
        <strain evidence="8">JCM 18657</strain>
    </source>
</reference>
<keyword evidence="4 6" id="KW-0133">Cell shape</keyword>
<sequence length="342" mass="36423">MFIGKSQMFGVDLGTSNTRIYRKGIGIVLQEPSVVAVRSGTREVVAYGSEAEAMIGRTPGSLEVVYPLIDGTIADFELASAMLQHFIGKVQGKRSLLRGKAEYYISVPCGITSVQKRAVEDTVLRNGAKRAVVIEDPIAAAWGAGLPVDEPGGNMILDIGGGKSQIAVVSLGGIVVSRSVNRGGMSIDKDIADYVKKTYNLEIGQRTAEEIKKRLAFAVPADEEARMEVRGRDTVLGLPRSITLGSGEISDQLDAFFAVLTDSIRATLERCPPELAGDLLEKGVTLCGGGALLHGIGDRLREETGVPFHLPEHPDECTVLGIGKLLSGSRSRNPVRLNAINA</sequence>